<evidence type="ECO:0000313" key="4">
    <source>
        <dbReference type="Proteomes" id="UP001202717"/>
    </source>
</evidence>
<dbReference type="EMBL" id="CP116221">
    <property type="protein sequence ID" value="WCO02329.1"/>
    <property type="molecule type" value="Genomic_DNA"/>
</dbReference>
<reference evidence="3 4" key="1">
    <citation type="submission" date="2023-01" db="EMBL/GenBank/DDBJ databases">
        <title>Psychroserpens ponticola sp. nov., isolated from seawater.</title>
        <authorList>
            <person name="Kristyanto S."/>
            <person name="Jung J."/>
            <person name="Kim J.M."/>
            <person name="Jeon C.O."/>
        </authorList>
    </citation>
    <scope>NUCLEOTIDE SEQUENCE [LARGE SCALE GENOMIC DNA]</scope>
    <source>
        <strain evidence="3 4">MSW6</strain>
    </source>
</reference>
<feature type="signal peptide" evidence="1">
    <location>
        <begin position="1"/>
        <end position="18"/>
    </location>
</feature>
<feature type="chain" id="PRO_5046526569" evidence="1">
    <location>
        <begin position="19"/>
        <end position="299"/>
    </location>
</feature>
<organism evidence="3 4">
    <name type="scientific">Psychroserpens ponticola</name>
    <dbReference type="NCBI Taxonomy" id="2932268"/>
    <lineage>
        <taxon>Bacteria</taxon>
        <taxon>Pseudomonadati</taxon>
        <taxon>Bacteroidota</taxon>
        <taxon>Flavobacteriia</taxon>
        <taxon>Flavobacteriales</taxon>
        <taxon>Flavobacteriaceae</taxon>
        <taxon>Psychroserpens</taxon>
    </lineage>
</organism>
<evidence type="ECO:0000313" key="3">
    <source>
        <dbReference type="EMBL" id="WCO02329.1"/>
    </source>
</evidence>
<gene>
    <name evidence="3" type="ORF">MUN68_002290</name>
</gene>
<dbReference type="Proteomes" id="UP001202717">
    <property type="component" value="Chromosome"/>
</dbReference>
<protein>
    <submittedName>
        <fullName evidence="3">DUF4476 domain-containing protein</fullName>
    </submittedName>
</protein>
<dbReference type="Pfam" id="PF14771">
    <property type="entry name" value="DUF4476"/>
    <property type="match status" value="1"/>
</dbReference>
<evidence type="ECO:0000259" key="2">
    <source>
        <dbReference type="Pfam" id="PF14771"/>
    </source>
</evidence>
<sequence>MKKITFLTLVLVSLFSTAQESRLTIFSEDGNPFYVILNGIRQNEEPVVNIAVDYLVHEYYDTKIIFADESIPVLEKRHLMVVDADNKHGEFVYKIKTTKRGKKLRFYSFTPFQNIQAPPSNVSVIRYNTVALPPIQTITQMTTTTSSGNGEQINIGVGVNTSDTNVGIGINVNTGSSSTTTQTTTTTIGAPDEIVIIEDTDCYEMSRSDFNQALESIRSKTFSDSKLTLAKQVTKGNCLTSGQIAQVTSLFDFEATKIEYAKFAYSYCFNPENFWKVNNSFEFESTIEELNEYIESFGH</sequence>
<keyword evidence="1" id="KW-0732">Signal</keyword>
<feature type="domain" description="DUF4476" evidence="2">
    <location>
        <begin position="205"/>
        <end position="294"/>
    </location>
</feature>
<dbReference type="RefSeq" id="WP_249994913.1">
    <property type="nucleotide sequence ID" value="NZ_CP116221.1"/>
</dbReference>
<keyword evidence="4" id="KW-1185">Reference proteome</keyword>
<accession>A0ABY7RZJ4</accession>
<proteinExistence type="predicted"/>
<dbReference type="InterPro" id="IPR028011">
    <property type="entry name" value="DUF4476"/>
</dbReference>
<evidence type="ECO:0000256" key="1">
    <source>
        <dbReference type="SAM" id="SignalP"/>
    </source>
</evidence>
<name>A0ABY7RZJ4_9FLAO</name>